<name>A0A3P1XR72_TANFO</name>
<organism evidence="2 4">
    <name type="scientific">Tannerella forsythia</name>
    <name type="common">Bacteroides forsythus</name>
    <dbReference type="NCBI Taxonomy" id="28112"/>
    <lineage>
        <taxon>Bacteria</taxon>
        <taxon>Pseudomonadati</taxon>
        <taxon>Bacteroidota</taxon>
        <taxon>Bacteroidia</taxon>
        <taxon>Bacteroidales</taxon>
        <taxon>Tannerellaceae</taxon>
        <taxon>Tannerella</taxon>
    </lineage>
</organism>
<dbReference type="EMBL" id="RQYN01000005">
    <property type="protein sequence ID" value="RRD78351.1"/>
    <property type="molecule type" value="Genomic_DNA"/>
</dbReference>
<evidence type="ECO:0000313" key="2">
    <source>
        <dbReference type="EMBL" id="RRD60427.1"/>
    </source>
</evidence>
<dbReference type="AlphaFoldDB" id="A0A3P1XR72"/>
<feature type="region of interest" description="Disordered" evidence="1">
    <location>
        <begin position="236"/>
        <end position="273"/>
    </location>
</feature>
<sequence>MKEFIKINLNNARNGEHYQYHNDVLGIISEGFATQYLLSPLRTTYTTLFAEEDRAYKQNQAYAKTKEIEECDRKRDDLFVFVRQMIDSGLYHPVPEKRAAAERLSFALKPYRLANQQPFAENTALVTNLTQDLLGEDYRDDVHLLDLQGPVEMLDKANNEFNTLYGMRSGEKLERYERDNMKAIRPKVDEAFRSLIGGIGALYQVNELITHDIVKAEELGGVIDRVNALSRQLQETIARRRSKGGSPEPEPPAPDPQNPPAEDGGGSETPQAT</sequence>
<evidence type="ECO:0000313" key="3">
    <source>
        <dbReference type="EMBL" id="RRD78351.1"/>
    </source>
</evidence>
<reference evidence="4 5" key="1">
    <citation type="submission" date="2018-11" db="EMBL/GenBank/DDBJ databases">
        <title>Genomes From Bacteria Associated with the Canine Oral Cavity: a Test Case for Automated Genome-Based Taxonomic Assignment.</title>
        <authorList>
            <person name="Coil D.A."/>
            <person name="Jospin G."/>
            <person name="Darling A.E."/>
            <person name="Wallis C."/>
            <person name="Davis I.J."/>
            <person name="Harris S."/>
            <person name="Eisen J.A."/>
            <person name="Holcombe L.J."/>
            <person name="O'Flynn C."/>
        </authorList>
    </citation>
    <scope>NUCLEOTIDE SEQUENCE [LARGE SCALE GENOMIC DNA]</scope>
    <source>
        <strain evidence="3 5">OH1426_COT-023</strain>
        <strain evidence="2 4">OH2617_COT-023</strain>
    </source>
</reference>
<evidence type="ECO:0000313" key="4">
    <source>
        <dbReference type="Proteomes" id="UP000278609"/>
    </source>
</evidence>
<dbReference type="OrthoDB" id="1107397at2"/>
<proteinExistence type="predicted"/>
<dbReference type="InterPro" id="IPR046228">
    <property type="entry name" value="DUF6261"/>
</dbReference>
<dbReference type="Proteomes" id="UP000278609">
    <property type="component" value="Unassembled WGS sequence"/>
</dbReference>
<gene>
    <name evidence="2" type="ORF">EII40_07490</name>
    <name evidence="3" type="ORF">EII41_02765</name>
</gene>
<dbReference type="RefSeq" id="WP_124751648.1">
    <property type="nucleotide sequence ID" value="NZ_RQYN01000005.1"/>
</dbReference>
<comment type="caution">
    <text evidence="2">The sequence shown here is derived from an EMBL/GenBank/DDBJ whole genome shotgun (WGS) entry which is preliminary data.</text>
</comment>
<evidence type="ECO:0000256" key="1">
    <source>
        <dbReference type="SAM" id="MobiDB-lite"/>
    </source>
</evidence>
<protein>
    <submittedName>
        <fullName evidence="2">Uncharacterized protein</fullName>
    </submittedName>
</protein>
<evidence type="ECO:0000313" key="5">
    <source>
        <dbReference type="Proteomes" id="UP000279860"/>
    </source>
</evidence>
<dbReference type="Pfam" id="PF19775">
    <property type="entry name" value="DUF6261"/>
    <property type="match status" value="1"/>
</dbReference>
<feature type="compositionally biased region" description="Pro residues" evidence="1">
    <location>
        <begin position="248"/>
        <end position="259"/>
    </location>
</feature>
<dbReference type="EMBL" id="RQYS01000028">
    <property type="protein sequence ID" value="RRD60427.1"/>
    <property type="molecule type" value="Genomic_DNA"/>
</dbReference>
<accession>A0A3P1XR72</accession>
<dbReference type="Proteomes" id="UP000279860">
    <property type="component" value="Unassembled WGS sequence"/>
</dbReference>